<keyword evidence="4" id="KW-0560">Oxidoreductase</keyword>
<dbReference type="Gene3D" id="1.10.520.10">
    <property type="match status" value="1"/>
</dbReference>
<keyword evidence="1" id="KW-0575">Peroxidase</keyword>
<dbReference type="PROSITE" id="PS50873">
    <property type="entry name" value="PEROXIDASE_4"/>
    <property type="match status" value="1"/>
</dbReference>
<dbReference type="GO" id="GO:0004601">
    <property type="term" value="F:peroxidase activity"/>
    <property type="evidence" value="ECO:0007669"/>
    <property type="project" value="UniProtKB-KW"/>
</dbReference>
<evidence type="ECO:0000256" key="5">
    <source>
        <dbReference type="ARBA" id="ARBA00023004"/>
    </source>
</evidence>
<dbReference type="InterPro" id="IPR010255">
    <property type="entry name" value="Haem_peroxidase_sf"/>
</dbReference>
<organism evidence="8 9">
    <name type="scientific">Prymnesium parvum</name>
    <name type="common">Toxic golden alga</name>
    <dbReference type="NCBI Taxonomy" id="97485"/>
    <lineage>
        <taxon>Eukaryota</taxon>
        <taxon>Haptista</taxon>
        <taxon>Haptophyta</taxon>
        <taxon>Prymnesiophyceae</taxon>
        <taxon>Prymnesiales</taxon>
        <taxon>Prymnesiaceae</taxon>
        <taxon>Prymnesium</taxon>
    </lineage>
</organism>
<evidence type="ECO:0000256" key="2">
    <source>
        <dbReference type="ARBA" id="ARBA00022617"/>
    </source>
</evidence>
<keyword evidence="3" id="KW-0479">Metal-binding</keyword>
<dbReference type="GO" id="GO:0020037">
    <property type="term" value="F:heme binding"/>
    <property type="evidence" value="ECO:0007669"/>
    <property type="project" value="InterPro"/>
</dbReference>
<evidence type="ECO:0000256" key="1">
    <source>
        <dbReference type="ARBA" id="ARBA00022559"/>
    </source>
</evidence>
<dbReference type="PRINTS" id="PR00458">
    <property type="entry name" value="PEROXIDASE"/>
</dbReference>
<dbReference type="InterPro" id="IPR019793">
    <property type="entry name" value="Peroxidases_heam-ligand_BS"/>
</dbReference>
<comment type="similarity">
    <text evidence="6">Belongs to the peroxidase family.</text>
</comment>
<dbReference type="Proteomes" id="UP001515480">
    <property type="component" value="Unassembled WGS sequence"/>
</dbReference>
<name>A0AB34K9R8_PRYPA</name>
<dbReference type="EMBL" id="JBGBPQ010000001">
    <property type="protein sequence ID" value="KAL1530137.1"/>
    <property type="molecule type" value="Genomic_DNA"/>
</dbReference>
<dbReference type="SUPFAM" id="SSF48113">
    <property type="entry name" value="Heme-dependent peroxidases"/>
    <property type="match status" value="1"/>
</dbReference>
<sequence length="303" mass="32667">MRTCGAACAEGEHPSIRDRTTCQIMGSAGSYDVNSVDWVGLKADLTQLVRTRECAPILVRLSWHDAGTFCKAEAGKGHCLAGGAAGAQRFADGESQHGANAGLGIARDLLQPFKEKYPQVSYADLWALAAVVAIQECGGPVVPFRAGRSDIKSSSECVPEGRLPDGDKDASHVRSVFNRMGFDDAEIVALSGAHTLGRCHADRSGFEGPWTENPLKFDTSYFELLLKCQWRPAKASTGNPQMACDEHPGLMMLTTDHALVTDPALKIHTERFANDKEAFFTAFASAFSRLQENGHDSLKPVAI</sequence>
<dbReference type="GO" id="GO:0046872">
    <property type="term" value="F:metal ion binding"/>
    <property type="evidence" value="ECO:0007669"/>
    <property type="project" value="UniProtKB-KW"/>
</dbReference>
<keyword evidence="5" id="KW-0408">Iron</keyword>
<dbReference type="GO" id="GO:0034599">
    <property type="term" value="P:cellular response to oxidative stress"/>
    <property type="evidence" value="ECO:0007669"/>
    <property type="project" value="InterPro"/>
</dbReference>
<evidence type="ECO:0000256" key="3">
    <source>
        <dbReference type="ARBA" id="ARBA00022723"/>
    </source>
</evidence>
<dbReference type="InterPro" id="IPR002016">
    <property type="entry name" value="Haem_peroxidase"/>
</dbReference>
<dbReference type="InterPro" id="IPR044831">
    <property type="entry name" value="Ccp1-like"/>
</dbReference>
<comment type="caution">
    <text evidence="8">The sequence shown here is derived from an EMBL/GenBank/DDBJ whole genome shotgun (WGS) entry which is preliminary data.</text>
</comment>
<proteinExistence type="inferred from homology"/>
<dbReference type="PANTHER" id="PTHR31356">
    <property type="entry name" value="THYLAKOID LUMENAL 29 KDA PROTEIN, CHLOROPLASTIC-RELATED"/>
    <property type="match status" value="1"/>
</dbReference>
<dbReference type="AlphaFoldDB" id="A0AB34K9R8"/>
<protein>
    <recommendedName>
        <fullName evidence="7">Plant heme peroxidase family profile domain-containing protein</fullName>
    </recommendedName>
</protein>
<dbReference type="PANTHER" id="PTHR31356:SF66">
    <property type="entry name" value="CATALASE-PEROXIDASE"/>
    <property type="match status" value="1"/>
</dbReference>
<feature type="domain" description="Plant heme peroxidase family profile" evidence="7">
    <location>
        <begin position="55"/>
        <end position="303"/>
    </location>
</feature>
<dbReference type="Pfam" id="PF00141">
    <property type="entry name" value="peroxidase"/>
    <property type="match status" value="1"/>
</dbReference>
<evidence type="ECO:0000313" key="9">
    <source>
        <dbReference type="Proteomes" id="UP001515480"/>
    </source>
</evidence>
<evidence type="ECO:0000256" key="4">
    <source>
        <dbReference type="ARBA" id="ARBA00023002"/>
    </source>
</evidence>
<dbReference type="GO" id="GO:0000302">
    <property type="term" value="P:response to reactive oxygen species"/>
    <property type="evidence" value="ECO:0007669"/>
    <property type="project" value="TreeGrafter"/>
</dbReference>
<dbReference type="PROSITE" id="PS00435">
    <property type="entry name" value="PEROXIDASE_1"/>
    <property type="match status" value="1"/>
</dbReference>
<dbReference type="PRINTS" id="PR00459">
    <property type="entry name" value="ASPEROXIDASE"/>
</dbReference>
<evidence type="ECO:0000313" key="8">
    <source>
        <dbReference type="EMBL" id="KAL1530137.1"/>
    </source>
</evidence>
<dbReference type="InterPro" id="IPR002207">
    <property type="entry name" value="Peroxidase_I"/>
</dbReference>
<evidence type="ECO:0000256" key="6">
    <source>
        <dbReference type="RuleBase" id="RU004241"/>
    </source>
</evidence>
<dbReference type="PROSITE" id="PS00436">
    <property type="entry name" value="PEROXIDASE_2"/>
    <property type="match status" value="1"/>
</dbReference>
<keyword evidence="9" id="KW-1185">Reference proteome</keyword>
<keyword evidence="2" id="KW-0349">Heme</keyword>
<dbReference type="InterPro" id="IPR019794">
    <property type="entry name" value="Peroxidases_AS"/>
</dbReference>
<dbReference type="Gene3D" id="1.10.420.10">
    <property type="entry name" value="Peroxidase, domain 2"/>
    <property type="match status" value="1"/>
</dbReference>
<accession>A0AB34K9R8</accession>
<gene>
    <name evidence="8" type="ORF">AB1Y20_001053</name>
</gene>
<evidence type="ECO:0000259" key="7">
    <source>
        <dbReference type="PROSITE" id="PS50873"/>
    </source>
</evidence>
<reference evidence="8 9" key="1">
    <citation type="journal article" date="2024" name="Science">
        <title>Giant polyketide synthase enzymes in the biosynthesis of giant marine polyether toxins.</title>
        <authorList>
            <person name="Fallon T.R."/>
            <person name="Shende V.V."/>
            <person name="Wierzbicki I.H."/>
            <person name="Pendleton A.L."/>
            <person name="Watervoot N.F."/>
            <person name="Auber R.P."/>
            <person name="Gonzalez D.J."/>
            <person name="Wisecaver J.H."/>
            <person name="Moore B.S."/>
        </authorList>
    </citation>
    <scope>NUCLEOTIDE SEQUENCE [LARGE SCALE GENOMIC DNA]</scope>
    <source>
        <strain evidence="8 9">12B1</strain>
    </source>
</reference>
<dbReference type="GO" id="GO:0042744">
    <property type="term" value="P:hydrogen peroxide catabolic process"/>
    <property type="evidence" value="ECO:0007669"/>
    <property type="project" value="TreeGrafter"/>
</dbReference>